<dbReference type="Gene3D" id="1.10.150.520">
    <property type="match status" value="1"/>
</dbReference>
<keyword evidence="4" id="KW-1185">Reference proteome</keyword>
<dbReference type="EMBL" id="CP053661">
    <property type="protein sequence ID" value="QKD84309.1"/>
    <property type="molecule type" value="Genomic_DNA"/>
</dbReference>
<evidence type="ECO:0000256" key="1">
    <source>
        <dbReference type="ARBA" id="ARBA00022801"/>
    </source>
</evidence>
<dbReference type="SUPFAM" id="SSF56784">
    <property type="entry name" value="HAD-like"/>
    <property type="match status" value="1"/>
</dbReference>
<evidence type="ECO:0000256" key="2">
    <source>
        <dbReference type="ARBA" id="ARBA00022842"/>
    </source>
</evidence>
<sequence>MIKAIIFDLDNCLSAADEPGAELLEPVFDAIRQANQGTLPDDVLEAALGDCWYHALDFVAKKHDFSDEMLAAGQAVISQTRVSTPMRGYGDLHVLAELRGDPLPMLFLVTSGFRPLQDSKIKALSMEQPFEQWFTGIYIDAVDDPNRTSKQDIFQAILNAHQFCPAEALVVGDNPDSELAAGDRLGIPTVQILRPGVAPTNLATHHIRTLHELKALVAAQT</sequence>
<protein>
    <submittedName>
        <fullName evidence="3">HAD family hydrolase</fullName>
    </submittedName>
</protein>
<dbReference type="SFLD" id="SFLDG01129">
    <property type="entry name" value="C1.5:_HAD__Beta-PGM__Phosphata"/>
    <property type="match status" value="1"/>
</dbReference>
<dbReference type="Proteomes" id="UP000505210">
    <property type="component" value="Chromosome"/>
</dbReference>
<organism evidence="3 4">
    <name type="scientific">Thermoleptolyngbya sichuanensis A183</name>
    <dbReference type="NCBI Taxonomy" id="2737172"/>
    <lineage>
        <taxon>Bacteria</taxon>
        <taxon>Bacillati</taxon>
        <taxon>Cyanobacteriota</taxon>
        <taxon>Cyanophyceae</taxon>
        <taxon>Oculatellales</taxon>
        <taxon>Oculatellaceae</taxon>
        <taxon>Thermoleptolyngbya</taxon>
        <taxon>Thermoleptolyngbya sichuanensis</taxon>
    </lineage>
</organism>
<dbReference type="PANTHER" id="PTHR46470">
    <property type="entry name" value="N-ACYLNEURAMINATE-9-PHOSPHATASE"/>
    <property type="match status" value="1"/>
</dbReference>
<dbReference type="KEGG" id="theu:HPC62_20930"/>
<dbReference type="SFLD" id="SFLDS00003">
    <property type="entry name" value="Haloacid_Dehalogenase"/>
    <property type="match status" value="1"/>
</dbReference>
<dbReference type="GO" id="GO:0016787">
    <property type="term" value="F:hydrolase activity"/>
    <property type="evidence" value="ECO:0007669"/>
    <property type="project" value="UniProtKB-KW"/>
</dbReference>
<accession>A0A6M8BAD3</accession>
<dbReference type="InterPro" id="IPR051400">
    <property type="entry name" value="HAD-like_hydrolase"/>
</dbReference>
<dbReference type="Gene3D" id="3.40.50.1000">
    <property type="entry name" value="HAD superfamily/HAD-like"/>
    <property type="match status" value="1"/>
</dbReference>
<name>A0A6M8BAD3_9CYAN</name>
<keyword evidence="1 3" id="KW-0378">Hydrolase</keyword>
<reference evidence="3 4" key="1">
    <citation type="submission" date="2020-05" db="EMBL/GenBank/DDBJ databases">
        <title>Complete genome sequence of of a novel Thermoleptolyngbya strain isolated from hot springs of Ganzi, Sichuan China.</title>
        <authorList>
            <person name="Tang J."/>
            <person name="Daroch M."/>
            <person name="Li L."/>
            <person name="Waleron K."/>
            <person name="Waleron M."/>
            <person name="Waleron M."/>
        </authorList>
    </citation>
    <scope>NUCLEOTIDE SEQUENCE [LARGE SCALE GENOMIC DNA]</scope>
    <source>
        <strain evidence="3 4">PKUAC-SCTA183</strain>
    </source>
</reference>
<dbReference type="InterPro" id="IPR036412">
    <property type="entry name" value="HAD-like_sf"/>
</dbReference>
<evidence type="ECO:0000313" key="3">
    <source>
        <dbReference type="EMBL" id="QKD84309.1"/>
    </source>
</evidence>
<evidence type="ECO:0000313" key="4">
    <source>
        <dbReference type="Proteomes" id="UP000505210"/>
    </source>
</evidence>
<dbReference type="Pfam" id="PF00702">
    <property type="entry name" value="Hydrolase"/>
    <property type="match status" value="1"/>
</dbReference>
<dbReference type="AlphaFoldDB" id="A0A6M8BAD3"/>
<gene>
    <name evidence="3" type="ORF">HPC62_20930</name>
</gene>
<dbReference type="InterPro" id="IPR023214">
    <property type="entry name" value="HAD_sf"/>
</dbReference>
<keyword evidence="2" id="KW-0460">Magnesium</keyword>
<proteinExistence type="predicted"/>
<dbReference type="RefSeq" id="WP_172358354.1">
    <property type="nucleotide sequence ID" value="NZ_CP053661.1"/>
</dbReference>